<comment type="caution">
    <text evidence="1">The sequence shown here is derived from an EMBL/GenBank/DDBJ whole genome shotgun (WGS) entry which is preliminary data.</text>
</comment>
<dbReference type="Proteomes" id="UP000316238">
    <property type="component" value="Unassembled WGS sequence"/>
</dbReference>
<dbReference type="AlphaFoldDB" id="A0A521G387"/>
<dbReference type="Pfam" id="PF12784">
    <property type="entry name" value="PDDEXK_2"/>
    <property type="match status" value="1"/>
</dbReference>
<evidence type="ECO:0000313" key="1">
    <source>
        <dbReference type="EMBL" id="TAA75433.1"/>
    </source>
</evidence>
<evidence type="ECO:0000313" key="2">
    <source>
        <dbReference type="Proteomes" id="UP000316238"/>
    </source>
</evidence>
<dbReference type="EMBL" id="NQJD01000007">
    <property type="protein sequence ID" value="TAA75433.1"/>
    <property type="molecule type" value="Genomic_DNA"/>
</dbReference>
<protein>
    <submittedName>
        <fullName evidence="1">PD-(D/E)XK nuclease family transposase</fullName>
    </submittedName>
</protein>
<proteinExistence type="predicted"/>
<name>A0A521G387_9BACT</name>
<reference evidence="1" key="1">
    <citation type="submission" date="2017-07" db="EMBL/GenBank/DDBJ databases">
        <title>The cable genome - Insights into the physiology and evolution of filamentous bacteria capable of sulfide oxidation via long distance electron transfer.</title>
        <authorList>
            <person name="Thorup C."/>
            <person name="Bjerg J.T."/>
            <person name="Schreiber L."/>
            <person name="Nielsen L.P."/>
            <person name="Kjeldsen K.U."/>
            <person name="Boesen T."/>
            <person name="Boggild A."/>
            <person name="Meysman F."/>
            <person name="Geelhoed J."/>
            <person name="Schramm A."/>
        </authorList>
    </citation>
    <scope>NUCLEOTIDE SEQUENCE [LARGE SCALE GENOMIC DNA]</scope>
    <source>
        <strain evidence="1">GS</strain>
    </source>
</reference>
<gene>
    <name evidence="1" type="ORF">CDV28_10780</name>
</gene>
<keyword evidence="2" id="KW-1185">Reference proteome</keyword>
<sequence>MKKVASLKYGVVFRKAFCDPEIFTAFAQDIIGLPVSVELVETEKEFEPPVGYIKPRFDLFAEDTQHRIIIDIQHARTADHYDRFLYYHCAALLEQIASSHNYRPPLAVYTVVVLTSGDRHQCDIAVTDFDPHDLAGRPLKEIPHKVIYLCPKYADENTPEPRRAWLRAINDTLDEEVDESLYQQSAIQKLFAAIQRNCFSPEERARMIEEYHQEELRQTKFEEGKAEGIRIIAERMLRQGIAPEMVAEATELSTAELATLADEMRWKADY</sequence>
<organism evidence="1 2">
    <name type="scientific">Candidatus Electronema aureum</name>
    <dbReference type="NCBI Taxonomy" id="2005002"/>
    <lineage>
        <taxon>Bacteria</taxon>
        <taxon>Pseudomonadati</taxon>
        <taxon>Thermodesulfobacteriota</taxon>
        <taxon>Desulfobulbia</taxon>
        <taxon>Desulfobulbales</taxon>
        <taxon>Desulfobulbaceae</taxon>
        <taxon>Candidatus Electronema</taxon>
    </lineage>
</organism>
<accession>A0A521G387</accession>